<dbReference type="SUPFAM" id="SSF47413">
    <property type="entry name" value="lambda repressor-like DNA-binding domains"/>
    <property type="match status" value="1"/>
</dbReference>
<protein>
    <submittedName>
        <fullName evidence="2">Helix-turn-helix domain-containing protein</fullName>
    </submittedName>
</protein>
<dbReference type="EMBL" id="JAMDNP010000087">
    <property type="protein sequence ID" value="MCY9764319.1"/>
    <property type="molecule type" value="Genomic_DNA"/>
</dbReference>
<feature type="domain" description="HTH cro/C1-type" evidence="1">
    <location>
        <begin position="14"/>
        <end position="69"/>
    </location>
</feature>
<dbReference type="Gene3D" id="1.10.260.40">
    <property type="entry name" value="lambda repressor-like DNA-binding domains"/>
    <property type="match status" value="1"/>
</dbReference>
<proteinExistence type="predicted"/>
<organism evidence="2 3">
    <name type="scientific">Paenibacillus alvei</name>
    <name type="common">Bacillus alvei</name>
    <dbReference type="NCBI Taxonomy" id="44250"/>
    <lineage>
        <taxon>Bacteria</taxon>
        <taxon>Bacillati</taxon>
        <taxon>Bacillota</taxon>
        <taxon>Bacilli</taxon>
        <taxon>Bacillales</taxon>
        <taxon>Paenibacillaceae</taxon>
        <taxon>Paenibacillus</taxon>
    </lineage>
</organism>
<accession>A0ABT4H6S3</accession>
<evidence type="ECO:0000259" key="1">
    <source>
        <dbReference type="PROSITE" id="PS50943"/>
    </source>
</evidence>
<keyword evidence="3" id="KW-1185">Reference proteome</keyword>
<dbReference type="CDD" id="cd00093">
    <property type="entry name" value="HTH_XRE"/>
    <property type="match status" value="1"/>
</dbReference>
<dbReference type="InterPro" id="IPR001387">
    <property type="entry name" value="Cro/C1-type_HTH"/>
</dbReference>
<evidence type="ECO:0000313" key="2">
    <source>
        <dbReference type="EMBL" id="MCY9764319.1"/>
    </source>
</evidence>
<dbReference type="RefSeq" id="WP_268622926.1">
    <property type="nucleotide sequence ID" value="NZ_JAKOBS010000051.1"/>
</dbReference>
<dbReference type="InterPro" id="IPR011990">
    <property type="entry name" value="TPR-like_helical_dom_sf"/>
</dbReference>
<reference evidence="2 3" key="1">
    <citation type="submission" date="2022-05" db="EMBL/GenBank/DDBJ databases">
        <title>Genome Sequencing of Bee-Associated Microbes.</title>
        <authorList>
            <person name="Dunlap C."/>
        </authorList>
    </citation>
    <scope>NUCLEOTIDE SEQUENCE [LARGE SCALE GENOMIC DNA]</scope>
    <source>
        <strain evidence="2 3">NRRL B-04010</strain>
    </source>
</reference>
<sequence>MESTLIQKTIGELILDTRRASNMSITQLSELSGVNRGAISRLENNDVKRPEFAAIYALSVALQIPFDTIVHYYVDTEKRSDVLLYILSVSIQQNSDIDLIRKVATKYLEAPNEDSFDLTEKLYQHIDSIEDTSVKLSLYNLIIDYSRSHGIMPYIAKGLYQQYLIERNDFSKLKETYYSGKYILHYIEFLPKNDRIELYYKLGIHAFNLRIYTESIDHCKKVLGEEDGLSPYKIYALGILRDANFCIEDYKEAEMYSIQYKQFNYLNYPHTKEHVVLMDAQFAAKKGDVEKAIEILLPFLETCSDTHIVSAYRQLLQLYLQQNNQTGIKDTLDKCKEIVPIANSNNPFICSMYGDLLKIKGECYLTLGDYAQCIELMVESASWYSKVNDTKKEKECLNVIMRINLEHRVSPQTTFEKLSKYFIQSAKEMEG</sequence>
<comment type="caution">
    <text evidence="2">The sequence shown here is derived from an EMBL/GenBank/DDBJ whole genome shotgun (WGS) entry which is preliminary data.</text>
</comment>
<dbReference type="SUPFAM" id="SSF81901">
    <property type="entry name" value="HCP-like"/>
    <property type="match status" value="1"/>
</dbReference>
<evidence type="ECO:0000313" key="3">
    <source>
        <dbReference type="Proteomes" id="UP001527181"/>
    </source>
</evidence>
<dbReference type="SMART" id="SM00530">
    <property type="entry name" value="HTH_XRE"/>
    <property type="match status" value="1"/>
</dbReference>
<name>A0ABT4H6S3_PAEAL</name>
<dbReference type="InterPro" id="IPR010982">
    <property type="entry name" value="Lambda_DNA-bd_dom_sf"/>
</dbReference>
<dbReference type="Gene3D" id="1.25.40.10">
    <property type="entry name" value="Tetratricopeptide repeat domain"/>
    <property type="match status" value="1"/>
</dbReference>
<gene>
    <name evidence="2" type="ORF">M5X12_27875</name>
</gene>
<dbReference type="Pfam" id="PF01381">
    <property type="entry name" value="HTH_3"/>
    <property type="match status" value="1"/>
</dbReference>
<dbReference type="PROSITE" id="PS50943">
    <property type="entry name" value="HTH_CROC1"/>
    <property type="match status" value="1"/>
</dbReference>
<dbReference type="Proteomes" id="UP001527181">
    <property type="component" value="Unassembled WGS sequence"/>
</dbReference>